<dbReference type="eggNOG" id="ENOG502SUQ0">
    <property type="taxonomic scope" value="Eukaryota"/>
</dbReference>
<dbReference type="InParanoid" id="F0X9Q3"/>
<keyword evidence="2" id="KW-1133">Transmembrane helix</keyword>
<proteinExistence type="predicted"/>
<dbReference type="GeneID" id="25976592"/>
<keyword evidence="4" id="KW-1185">Reference proteome</keyword>
<reference evidence="3 4" key="1">
    <citation type="journal article" date="2011" name="Proc. Natl. Acad. Sci. U.S.A.">
        <title>Genome and transcriptome analyses of the mountain pine beetle-fungal symbiont Grosmannia clavigera, a lodgepole pine pathogen.</title>
        <authorList>
            <person name="DiGuistini S."/>
            <person name="Wang Y."/>
            <person name="Liao N.Y."/>
            <person name="Taylor G."/>
            <person name="Tanguay P."/>
            <person name="Feau N."/>
            <person name="Henrissat B."/>
            <person name="Chan S.K."/>
            <person name="Hesse-Orce U."/>
            <person name="Alamouti S.M."/>
            <person name="Tsui C.K.M."/>
            <person name="Docking R.T."/>
            <person name="Levasseur A."/>
            <person name="Haridas S."/>
            <person name="Robertson G."/>
            <person name="Birol I."/>
            <person name="Holt R.A."/>
            <person name="Marra M.A."/>
            <person name="Hamelin R.C."/>
            <person name="Hirst M."/>
            <person name="Jones S.J.M."/>
            <person name="Bohlmann J."/>
            <person name="Breuil C."/>
        </authorList>
    </citation>
    <scope>NUCLEOTIDE SEQUENCE [LARGE SCALE GENOMIC DNA]</scope>
    <source>
        <strain evidence="4">kw1407 / UAMH 11150</strain>
    </source>
</reference>
<dbReference type="RefSeq" id="XP_014174900.1">
    <property type="nucleotide sequence ID" value="XM_014319425.1"/>
</dbReference>
<evidence type="ECO:0000256" key="1">
    <source>
        <dbReference type="SAM" id="MobiDB-lite"/>
    </source>
</evidence>
<accession>F0X9Q3</accession>
<evidence type="ECO:0000313" key="3">
    <source>
        <dbReference type="EMBL" id="EFX05418.1"/>
    </source>
</evidence>
<dbReference type="STRING" id="655863.F0X9Q3"/>
<sequence length="191" mass="19433">MTSTLSSAAAATTTPCAGLYTLPTYNANCAMPYGGNHTEIMTKCCKNADVVSYHDSCGLYCLAVDQTIQDLYLCLYANGAKYSEVFCSNDNNATASGDISSIPTGYQASVVVGTQTDTITSHTGTTHTGTTGKTTTSTATSDATKTASSSSGSSSSKSAASETRPLAIVNTLGLAISALLVSAVAFGVQQI</sequence>
<dbReference type="Proteomes" id="UP000007796">
    <property type="component" value="Unassembled WGS sequence"/>
</dbReference>
<feature type="transmembrane region" description="Helical" evidence="2">
    <location>
        <begin position="166"/>
        <end position="188"/>
    </location>
</feature>
<keyword evidence="2" id="KW-0472">Membrane</keyword>
<feature type="region of interest" description="Disordered" evidence="1">
    <location>
        <begin position="119"/>
        <end position="160"/>
    </location>
</feature>
<dbReference type="EMBL" id="GL629735">
    <property type="protein sequence ID" value="EFX05418.1"/>
    <property type="molecule type" value="Genomic_DNA"/>
</dbReference>
<protein>
    <submittedName>
        <fullName evidence="3">Uncharacterized protein</fullName>
    </submittedName>
</protein>
<dbReference type="HOGENOM" id="CLU_108553_1_0_1"/>
<organism evidence="4">
    <name type="scientific">Grosmannia clavigera (strain kw1407 / UAMH 11150)</name>
    <name type="common">Blue stain fungus</name>
    <name type="synonym">Graphiocladiella clavigera</name>
    <dbReference type="NCBI Taxonomy" id="655863"/>
    <lineage>
        <taxon>Eukaryota</taxon>
        <taxon>Fungi</taxon>
        <taxon>Dikarya</taxon>
        <taxon>Ascomycota</taxon>
        <taxon>Pezizomycotina</taxon>
        <taxon>Sordariomycetes</taxon>
        <taxon>Sordariomycetidae</taxon>
        <taxon>Ophiostomatales</taxon>
        <taxon>Ophiostomataceae</taxon>
        <taxon>Leptographium</taxon>
    </lineage>
</organism>
<name>F0X9Q3_GROCL</name>
<evidence type="ECO:0000256" key="2">
    <source>
        <dbReference type="SAM" id="Phobius"/>
    </source>
</evidence>
<evidence type="ECO:0000313" key="4">
    <source>
        <dbReference type="Proteomes" id="UP000007796"/>
    </source>
</evidence>
<gene>
    <name evidence="3" type="ORF">CMQ_3487</name>
</gene>
<dbReference type="OrthoDB" id="3520229at2759"/>
<dbReference type="AlphaFoldDB" id="F0X9Q3"/>
<keyword evidence="2" id="KW-0812">Transmembrane</keyword>